<dbReference type="Pfam" id="PF12680">
    <property type="entry name" value="SnoaL_2"/>
    <property type="match status" value="1"/>
</dbReference>
<dbReference type="KEGG" id="bsan:CHH28_08260"/>
<gene>
    <name evidence="2" type="ORF">CHH28_08260</name>
</gene>
<dbReference type="RefSeq" id="WP_094059859.1">
    <property type="nucleotide sequence ID" value="NZ_CP022530.1"/>
</dbReference>
<dbReference type="AlphaFoldDB" id="A0A222FJS8"/>
<dbReference type="SUPFAM" id="SSF54427">
    <property type="entry name" value="NTF2-like"/>
    <property type="match status" value="1"/>
</dbReference>
<dbReference type="Gene3D" id="3.10.450.50">
    <property type="match status" value="1"/>
</dbReference>
<reference evidence="2 3" key="1">
    <citation type="submission" date="2017-07" db="EMBL/GenBank/DDBJ databases">
        <title>Annotated genome sequence of Bacterioplanes sanyensis isolated from Red Sea.</title>
        <authorList>
            <person name="Rehman Z.U."/>
        </authorList>
    </citation>
    <scope>NUCLEOTIDE SEQUENCE [LARGE SCALE GENOMIC DNA]</scope>
    <source>
        <strain evidence="2 3">NV9</strain>
    </source>
</reference>
<evidence type="ECO:0000313" key="3">
    <source>
        <dbReference type="Proteomes" id="UP000202440"/>
    </source>
</evidence>
<dbReference type="OrthoDB" id="1115105at2"/>
<protein>
    <submittedName>
        <fullName evidence="2">Transcriptional regulator</fullName>
    </submittedName>
</protein>
<dbReference type="InterPro" id="IPR037401">
    <property type="entry name" value="SnoaL-like"/>
</dbReference>
<evidence type="ECO:0000259" key="1">
    <source>
        <dbReference type="Pfam" id="PF12680"/>
    </source>
</evidence>
<sequence>MDTHQVEQTFKTLYKTMRRDHVSRTMLADCYHADIEFKDPFHHIRGIHALTDYFTGLYENVTAIDFQFLQTWQSGDSITINWIMEYRHPRIASGNVVSVDGISELRIRDNRIVYHRDYFDAGQMLYEQLPLLSSAISWLKRRMSA</sequence>
<dbReference type="EMBL" id="CP022530">
    <property type="protein sequence ID" value="ASP38671.1"/>
    <property type="molecule type" value="Genomic_DNA"/>
</dbReference>
<dbReference type="Proteomes" id="UP000202440">
    <property type="component" value="Chromosome"/>
</dbReference>
<evidence type="ECO:0000313" key="2">
    <source>
        <dbReference type="EMBL" id="ASP38671.1"/>
    </source>
</evidence>
<feature type="domain" description="SnoaL-like" evidence="1">
    <location>
        <begin position="26"/>
        <end position="115"/>
    </location>
</feature>
<keyword evidence="3" id="KW-1185">Reference proteome</keyword>
<name>A0A222FJS8_9GAMM</name>
<accession>A0A222FJS8</accession>
<organism evidence="2 3">
    <name type="scientific">Bacterioplanes sanyensis</name>
    <dbReference type="NCBI Taxonomy" id="1249553"/>
    <lineage>
        <taxon>Bacteria</taxon>
        <taxon>Pseudomonadati</taxon>
        <taxon>Pseudomonadota</taxon>
        <taxon>Gammaproteobacteria</taxon>
        <taxon>Oceanospirillales</taxon>
        <taxon>Oceanospirillaceae</taxon>
        <taxon>Bacterioplanes</taxon>
    </lineage>
</organism>
<dbReference type="InterPro" id="IPR032710">
    <property type="entry name" value="NTF2-like_dom_sf"/>
</dbReference>
<proteinExistence type="predicted"/>